<dbReference type="SUPFAM" id="SSF158442">
    <property type="entry name" value="DsbB-like"/>
    <property type="match status" value="1"/>
</dbReference>
<evidence type="ECO:0000256" key="14">
    <source>
        <dbReference type="HAMAP-Rule" id="MF_00286"/>
    </source>
</evidence>
<feature type="topological domain" description="Periplasmic" evidence="14">
    <location>
        <begin position="27"/>
        <end position="44"/>
    </location>
</feature>
<keyword evidence="7 14" id="KW-0249">Electron transport</keyword>
<feature type="transmembrane region" description="Helical" evidence="15">
    <location>
        <begin position="41"/>
        <end position="60"/>
    </location>
</feature>
<evidence type="ECO:0000256" key="15">
    <source>
        <dbReference type="SAM" id="Phobius"/>
    </source>
</evidence>
<comment type="subcellular location">
    <subcellularLocation>
        <location evidence="1">Cell inner membrane</location>
        <topology evidence="1">Multi-pass membrane protein</topology>
    </subcellularLocation>
    <subcellularLocation>
        <location evidence="14">Cell membrane</location>
        <topology evidence="14">Multi-pass membrane protein</topology>
    </subcellularLocation>
</comment>
<keyword evidence="10 14" id="KW-0472">Membrane</keyword>
<dbReference type="GO" id="GO:0015035">
    <property type="term" value="F:protein-disulfide reductase activity"/>
    <property type="evidence" value="ECO:0007669"/>
    <property type="project" value="UniProtKB-UniRule"/>
</dbReference>
<evidence type="ECO:0000256" key="11">
    <source>
        <dbReference type="ARBA" id="ARBA00023157"/>
    </source>
</evidence>
<evidence type="ECO:0000256" key="5">
    <source>
        <dbReference type="ARBA" id="ARBA00022519"/>
    </source>
</evidence>
<evidence type="ECO:0000256" key="7">
    <source>
        <dbReference type="ARBA" id="ARBA00022982"/>
    </source>
</evidence>
<evidence type="ECO:0000256" key="3">
    <source>
        <dbReference type="ARBA" id="ARBA00022448"/>
    </source>
</evidence>
<sequence length="171" mass="19702">MSKRNYRSIQAVLLLLTLIVVGFSFYFQYVVGLQPCPLCLMQRLCAFLLGMFCLMGLCLSTLKRGRFVAILQMFFATSGLFFASRQLWLQSLPAEQAPVCLPGLEILIRYFPWQDVAHALFWGSGECAEVSWQWLGLSMPAWAALYFFFMLVVCGVLYWRLGRTLRQLGRW</sequence>
<feature type="transmembrane region" description="Helical" evidence="15">
    <location>
        <begin position="12"/>
        <end position="29"/>
    </location>
</feature>
<comment type="caution">
    <text evidence="14">Lacks conserved residue(s) required for the propagation of feature annotation.</text>
</comment>
<proteinExistence type="inferred from homology"/>
<dbReference type="GO" id="GO:0006457">
    <property type="term" value="P:protein folding"/>
    <property type="evidence" value="ECO:0007669"/>
    <property type="project" value="InterPro"/>
</dbReference>
<feature type="transmembrane region" description="Helical" evidence="15">
    <location>
        <begin position="67"/>
        <end position="88"/>
    </location>
</feature>
<evidence type="ECO:0000256" key="10">
    <source>
        <dbReference type="ARBA" id="ARBA00023136"/>
    </source>
</evidence>
<comment type="caution">
    <text evidence="16">The sequence shown here is derived from an EMBL/GenBank/DDBJ whole genome shotgun (WGS) entry which is preliminary data.</text>
</comment>
<keyword evidence="12 14" id="KW-0143">Chaperone</keyword>
<dbReference type="Gene3D" id="1.20.1550.10">
    <property type="entry name" value="DsbB-like"/>
    <property type="match status" value="1"/>
</dbReference>
<dbReference type="InterPro" id="IPR003752">
    <property type="entry name" value="DiS_bond_form_DsbB/BdbC"/>
</dbReference>
<evidence type="ECO:0000313" key="17">
    <source>
        <dbReference type="Proteomes" id="UP000054858"/>
    </source>
</evidence>
<keyword evidence="11 14" id="KW-1015">Disulfide bond</keyword>
<reference evidence="16 17" key="1">
    <citation type="submission" date="2015-11" db="EMBL/GenBank/DDBJ databases">
        <title>Genomic analysis of 38 Legionella species identifies large and diverse effector repertoires.</title>
        <authorList>
            <person name="Burstein D."/>
            <person name="Amaro F."/>
            <person name="Zusman T."/>
            <person name="Lifshitz Z."/>
            <person name="Cohen O."/>
            <person name="Gilbert J.A."/>
            <person name="Pupko T."/>
            <person name="Shuman H.A."/>
            <person name="Segal G."/>
        </authorList>
    </citation>
    <scope>NUCLEOTIDE SEQUENCE [LARGE SCALE GENOMIC DNA]</scope>
    <source>
        <strain evidence="16 17">Oak Ridge-10</strain>
    </source>
</reference>
<evidence type="ECO:0000256" key="12">
    <source>
        <dbReference type="ARBA" id="ARBA00023186"/>
    </source>
</evidence>
<evidence type="ECO:0000256" key="2">
    <source>
        <dbReference type="ARBA" id="ARBA00008823"/>
    </source>
</evidence>
<feature type="topological domain" description="Cytoplasmic" evidence="14">
    <location>
        <begin position="1"/>
        <end position="9"/>
    </location>
</feature>
<dbReference type="InterPro" id="IPR023380">
    <property type="entry name" value="DsbB-like_sf"/>
</dbReference>
<feature type="topological domain" description="Cytoplasmic" evidence="14">
    <location>
        <begin position="161"/>
        <end position="171"/>
    </location>
</feature>
<dbReference type="Proteomes" id="UP000054858">
    <property type="component" value="Unassembled WGS sequence"/>
</dbReference>
<dbReference type="HAMAP" id="MF_00286">
    <property type="entry name" value="DsbB"/>
    <property type="match status" value="1"/>
</dbReference>
<keyword evidence="9 14" id="KW-0560">Oxidoreductase</keyword>
<feature type="topological domain" description="Cytoplasmic" evidence="14">
    <location>
        <begin position="62"/>
        <end position="67"/>
    </location>
</feature>
<evidence type="ECO:0000256" key="8">
    <source>
        <dbReference type="ARBA" id="ARBA00022989"/>
    </source>
</evidence>
<feature type="transmembrane region" description="Helical" evidence="15">
    <location>
        <begin position="141"/>
        <end position="161"/>
    </location>
</feature>
<dbReference type="InterPro" id="IPR022920">
    <property type="entry name" value="Disulphide_bond_form_DsbB"/>
</dbReference>
<accession>A0A0W0XH66</accession>
<dbReference type="InterPro" id="IPR050183">
    <property type="entry name" value="DsbB"/>
</dbReference>
<dbReference type="AlphaFoldDB" id="A0A0W0XH66"/>
<keyword evidence="3 14" id="KW-0813">Transport</keyword>
<dbReference type="GO" id="GO:0005886">
    <property type="term" value="C:plasma membrane"/>
    <property type="evidence" value="ECO:0007669"/>
    <property type="project" value="UniProtKB-SubCell"/>
</dbReference>
<evidence type="ECO:0000256" key="4">
    <source>
        <dbReference type="ARBA" id="ARBA00022475"/>
    </source>
</evidence>
<gene>
    <name evidence="14" type="primary">dsbB</name>
    <name evidence="16" type="ORF">Loak_0376</name>
</gene>
<evidence type="ECO:0000313" key="16">
    <source>
        <dbReference type="EMBL" id="KTD43826.1"/>
    </source>
</evidence>
<dbReference type="RefSeq" id="WP_025384959.1">
    <property type="nucleotide sequence ID" value="NZ_LCUA01000006.1"/>
</dbReference>
<evidence type="ECO:0000256" key="9">
    <source>
        <dbReference type="ARBA" id="ARBA00023002"/>
    </source>
</evidence>
<keyword evidence="5" id="KW-0997">Cell inner membrane</keyword>
<dbReference type="PANTHER" id="PTHR36570:SF3">
    <property type="entry name" value="DISULFIDE BOND FORMATION PROTEIN B"/>
    <property type="match status" value="1"/>
</dbReference>
<protein>
    <recommendedName>
        <fullName evidence="14">Disulfide bond formation protein B</fullName>
    </recommendedName>
    <alternativeName>
        <fullName evidence="14">Disulfide oxidoreductase</fullName>
    </alternativeName>
</protein>
<name>A0A0W0XH66_9GAMM</name>
<keyword evidence="8 14" id="KW-1133">Transmembrane helix</keyword>
<feature type="disulfide bond" description="Redox-active" evidence="14">
    <location>
        <begin position="36"/>
        <end position="39"/>
    </location>
</feature>
<comment type="function">
    <text evidence="14">Required for disulfide bond formation in some periplasmic proteins. Acts by oxidizing the DsbA protein.</text>
</comment>
<keyword evidence="6 14" id="KW-0812">Transmembrane</keyword>
<organism evidence="16 17">
    <name type="scientific">Legionella oakridgensis</name>
    <dbReference type="NCBI Taxonomy" id="29423"/>
    <lineage>
        <taxon>Bacteria</taxon>
        <taxon>Pseudomonadati</taxon>
        <taxon>Pseudomonadota</taxon>
        <taxon>Gammaproteobacteria</taxon>
        <taxon>Legionellales</taxon>
        <taxon>Legionellaceae</taxon>
        <taxon>Legionella</taxon>
    </lineage>
</organism>
<keyword evidence="13 14" id="KW-0676">Redox-active center</keyword>
<evidence type="ECO:0000256" key="6">
    <source>
        <dbReference type="ARBA" id="ARBA00022692"/>
    </source>
</evidence>
<comment type="similarity">
    <text evidence="2 14">Belongs to the DsbB family.</text>
</comment>
<dbReference type="Pfam" id="PF02600">
    <property type="entry name" value="DsbB"/>
    <property type="match status" value="1"/>
</dbReference>
<dbReference type="EMBL" id="LNYP01000006">
    <property type="protein sequence ID" value="KTD43826.1"/>
    <property type="molecule type" value="Genomic_DNA"/>
</dbReference>
<dbReference type="PATRIC" id="fig|29423.5.peg.388"/>
<evidence type="ECO:0000256" key="1">
    <source>
        <dbReference type="ARBA" id="ARBA00004429"/>
    </source>
</evidence>
<keyword evidence="4 14" id="KW-1003">Cell membrane</keyword>
<dbReference type="GO" id="GO:0009055">
    <property type="term" value="F:electron transfer activity"/>
    <property type="evidence" value="ECO:0007669"/>
    <property type="project" value="UniProtKB-UniRule"/>
</dbReference>
<evidence type="ECO:0000256" key="13">
    <source>
        <dbReference type="ARBA" id="ARBA00023284"/>
    </source>
</evidence>
<dbReference type="PANTHER" id="PTHR36570">
    <property type="entry name" value="DISULFIDE BOND FORMATION PROTEIN B"/>
    <property type="match status" value="1"/>
</dbReference>